<name>A0AAD4HBK7_9AGAM</name>
<feature type="region of interest" description="Disordered" evidence="5">
    <location>
        <begin position="650"/>
        <end position="678"/>
    </location>
</feature>
<dbReference type="Proteomes" id="UP001195769">
    <property type="component" value="Unassembled WGS sequence"/>
</dbReference>
<keyword evidence="2" id="KW-0645">Protease</keyword>
<feature type="compositionally biased region" description="Basic and acidic residues" evidence="5">
    <location>
        <begin position="650"/>
        <end position="662"/>
    </location>
</feature>
<gene>
    <name evidence="7" type="ORF">F5891DRAFT_1203845</name>
</gene>
<dbReference type="Gene3D" id="3.40.395.10">
    <property type="entry name" value="Adenoviral Proteinase, Chain A"/>
    <property type="match status" value="1"/>
</dbReference>
<dbReference type="RefSeq" id="XP_041216138.1">
    <property type="nucleotide sequence ID" value="XM_041368966.1"/>
</dbReference>
<dbReference type="SUPFAM" id="SSF54001">
    <property type="entry name" value="Cysteine proteinases"/>
    <property type="match status" value="1"/>
</dbReference>
<keyword evidence="3" id="KW-0378">Hydrolase</keyword>
<comment type="caution">
    <text evidence="7">The sequence shown here is derived from an EMBL/GenBank/DDBJ whole genome shotgun (WGS) entry which is preliminary data.</text>
</comment>
<feature type="domain" description="Ubiquitin-like protease family profile" evidence="6">
    <location>
        <begin position="382"/>
        <end position="581"/>
    </location>
</feature>
<dbReference type="InterPro" id="IPR038765">
    <property type="entry name" value="Papain-like_cys_pep_sf"/>
</dbReference>
<dbReference type="GeneID" id="64663264"/>
<feature type="region of interest" description="Disordered" evidence="5">
    <location>
        <begin position="1"/>
        <end position="41"/>
    </location>
</feature>
<feature type="region of interest" description="Disordered" evidence="5">
    <location>
        <begin position="855"/>
        <end position="953"/>
    </location>
</feature>
<dbReference type="PANTHER" id="PTHR46563:SF4">
    <property type="entry name" value="ASPARTYL_ASPARAGINYL BETA-HYDROXYLASE ISOFORM X1"/>
    <property type="match status" value="1"/>
</dbReference>
<dbReference type="PROSITE" id="PS50600">
    <property type="entry name" value="ULP_PROTEASE"/>
    <property type="match status" value="1"/>
</dbReference>
<evidence type="ECO:0000313" key="7">
    <source>
        <dbReference type="EMBL" id="KAG1882845.1"/>
    </source>
</evidence>
<dbReference type="EMBL" id="JABBWK010000578">
    <property type="protein sequence ID" value="KAG1882845.1"/>
    <property type="molecule type" value="Genomic_DNA"/>
</dbReference>
<dbReference type="InterPro" id="IPR003653">
    <property type="entry name" value="Peptidase_C48_C"/>
</dbReference>
<reference evidence="7" key="1">
    <citation type="journal article" date="2020" name="New Phytol.">
        <title>Comparative genomics reveals dynamic genome evolution in host specialist ectomycorrhizal fungi.</title>
        <authorList>
            <person name="Lofgren L.A."/>
            <person name="Nguyen N.H."/>
            <person name="Vilgalys R."/>
            <person name="Ruytinx J."/>
            <person name="Liao H.L."/>
            <person name="Branco S."/>
            <person name="Kuo A."/>
            <person name="LaButti K."/>
            <person name="Lipzen A."/>
            <person name="Andreopoulos W."/>
            <person name="Pangilinan J."/>
            <person name="Riley R."/>
            <person name="Hundley H."/>
            <person name="Na H."/>
            <person name="Barry K."/>
            <person name="Grigoriev I.V."/>
            <person name="Stajich J.E."/>
            <person name="Kennedy P.G."/>
        </authorList>
    </citation>
    <scope>NUCLEOTIDE SEQUENCE</scope>
    <source>
        <strain evidence="7">FC203</strain>
    </source>
</reference>
<evidence type="ECO:0000256" key="2">
    <source>
        <dbReference type="ARBA" id="ARBA00022670"/>
    </source>
</evidence>
<dbReference type="CDD" id="cd22249">
    <property type="entry name" value="UDM1_RNF168_RNF169-like"/>
    <property type="match status" value="1"/>
</dbReference>
<evidence type="ECO:0000256" key="5">
    <source>
        <dbReference type="SAM" id="MobiDB-lite"/>
    </source>
</evidence>
<dbReference type="GO" id="GO:0006508">
    <property type="term" value="P:proteolysis"/>
    <property type="evidence" value="ECO:0007669"/>
    <property type="project" value="UniProtKB-KW"/>
</dbReference>
<feature type="coiled-coil region" evidence="4">
    <location>
        <begin position="700"/>
        <end position="777"/>
    </location>
</feature>
<dbReference type="GO" id="GO:0008234">
    <property type="term" value="F:cysteine-type peptidase activity"/>
    <property type="evidence" value="ECO:0007669"/>
    <property type="project" value="InterPro"/>
</dbReference>
<proteinExistence type="inferred from homology"/>
<evidence type="ECO:0000256" key="1">
    <source>
        <dbReference type="ARBA" id="ARBA00005234"/>
    </source>
</evidence>
<evidence type="ECO:0000256" key="3">
    <source>
        <dbReference type="ARBA" id="ARBA00022801"/>
    </source>
</evidence>
<keyword evidence="4" id="KW-0175">Coiled coil</keyword>
<dbReference type="GO" id="GO:0019783">
    <property type="term" value="F:ubiquitin-like protein peptidase activity"/>
    <property type="evidence" value="ECO:0007669"/>
    <property type="project" value="UniProtKB-ARBA"/>
</dbReference>
<sequence length="1303" mass="149328">MPREKRPVVRPHTVSNAPRKRLAVMSAQPVSQPRPVELPSFDNGTLSSEALTWGNNLWEDIEPVFSRPKRAPLIVMAQPVKFWPDGEEPPFTGQKVSKRTFVTDGKGKPSKEITGEYPKIDRLKNAQRSKQIFYPRTGDIALYHDYSDYEDSESDFENEHFQVMDDLHVNSGPATIPACGSRTTSASDDDDEVEVYDGVVMTSVKPTSQCWPPEFILLDQSHSKNALAHRETAHQWINRGKKFPLTILSTPCALQQLCAAVLTVPAKILALSIPPEDISVEDLTNFSVPGISWWNYEGSITFQKGLPTSEIPPATELPPMIDVKVLRDKFGQALLDGKCSIFDPRFKDTLLPLWTIELWWQLHQVHARKRQWEGAHRWLRGLANTNLDADIFREAENQLCKFPANSYLRGPAAHSGRRTHSLMHLLSDSMWLSEPIIDVMVANLVSRLDQDQCDFIIASTDFSDALLSATSISYHEKPHSKLLEFENTAKKYRYLCAPVHLRLASHFIAFEIDFHSRTFRYGDSLDQKHKLSPKYIITRLQWWFEKRFNGKFTDLGHTLPHGQQKDCCSCGLFTINTIEHRVFGYPLGVPSPAFERVRWFALTAKDQILDSNGPGSSVVLPATRMDVLPSRKNDTKQEFETRRIKDMKTSYLKNEAKRRASRNDTSGAAEQERLKHKGDKCGEAQTFEQGIVGRMGKEILEKEKLESENLEGEKEKLEKERLEKEKLEKEKLETEKLERERLEKERLEKERLEREKLERERLEKERLERERLKREKAWRDKEVHDVVMDDGDGMDIPPISQVSLSQSLDMEVEPGEILSPPKAPCFYKFKDKAVDYRDQSPDCTRVFYPRHRFSHYRDPDVHRPASHRPLSYKDYSSSQWHGAISPPGGRSRSPVHSTHHNHSRSRSPIRARAQVKYQRSTYNQGPIRQRSLGSPSPRHGSSSEYNPPTNHHALISMAGHSTQVSSVVPSIHSSLPFTASVISVAAFDRTPPIPADTATARWIIKNTNCLKQFNLPNFLCASLASPHLKNRILHLICNPPYHLLSVISRGRLTISKRTELRLRLWRAQYPDVPLWFSAIYCLSRGLDWRVFVNPHLLVGPLYGVPAPRPAYLDVKHPLLNRMQSDVLNTYEDRVKSFLHLPFARRMLTKGGLLWRLAVHYGPDDLFLTALSGPSTDASIHRNVDCNGTDIDDKITEDHINILIGLTSDNHSLWPPLKFFEIYQLWEGEWSPTWETWFMERIAAIRDRSKLAFIHRAQWSKKPRRHTAVAYNKESTAGTEAHARRLCEQIDQLHPFMGSFTTLG</sequence>
<evidence type="ECO:0000256" key="4">
    <source>
        <dbReference type="SAM" id="Coils"/>
    </source>
</evidence>
<accession>A0AAD4HBK7</accession>
<organism evidence="7 8">
    <name type="scientific">Suillus fuscotomentosus</name>
    <dbReference type="NCBI Taxonomy" id="1912939"/>
    <lineage>
        <taxon>Eukaryota</taxon>
        <taxon>Fungi</taxon>
        <taxon>Dikarya</taxon>
        <taxon>Basidiomycota</taxon>
        <taxon>Agaricomycotina</taxon>
        <taxon>Agaricomycetes</taxon>
        <taxon>Agaricomycetidae</taxon>
        <taxon>Boletales</taxon>
        <taxon>Suillineae</taxon>
        <taxon>Suillaceae</taxon>
        <taxon>Suillus</taxon>
    </lineage>
</organism>
<comment type="similarity">
    <text evidence="1">Belongs to the peptidase C48 family.</text>
</comment>
<evidence type="ECO:0000259" key="6">
    <source>
        <dbReference type="PROSITE" id="PS50600"/>
    </source>
</evidence>
<feature type="compositionally biased region" description="Basic residues" evidence="5">
    <location>
        <begin position="897"/>
        <end position="909"/>
    </location>
</feature>
<protein>
    <recommendedName>
        <fullName evidence="6">Ubiquitin-like protease family profile domain-containing protein</fullName>
    </recommendedName>
</protein>
<feature type="compositionally biased region" description="Polar residues" evidence="5">
    <location>
        <begin position="917"/>
        <end position="949"/>
    </location>
</feature>
<keyword evidence="8" id="KW-1185">Reference proteome</keyword>
<evidence type="ECO:0000313" key="8">
    <source>
        <dbReference type="Proteomes" id="UP001195769"/>
    </source>
</evidence>
<dbReference type="PANTHER" id="PTHR46563">
    <property type="entry name" value="RING-TYPE DOMAIN-CONTAINING PROTEIN"/>
    <property type="match status" value="1"/>
</dbReference>